<dbReference type="Proteomes" id="UP001491310">
    <property type="component" value="Unassembled WGS sequence"/>
</dbReference>
<dbReference type="PANTHER" id="PTHR35020:SF2">
    <property type="entry name" value="N-ACETYLGLUCOSAMINE-INDUCED PROTEIN 1"/>
    <property type="match status" value="1"/>
</dbReference>
<keyword evidence="2" id="KW-1185">Reference proteome</keyword>
<evidence type="ECO:0000313" key="2">
    <source>
        <dbReference type="Proteomes" id="UP001491310"/>
    </source>
</evidence>
<comment type="caution">
    <text evidence="1">The sequence shown here is derived from an EMBL/GenBank/DDBJ whole genome shotgun (WGS) entry which is preliminary data.</text>
</comment>
<sequence>MSSTLVLPPSTLEAQLLERHLLRMGCGQALEPPPITGDEIARILRGNLVHEFERLRGVPGFQLDPVPWETTRKLVEENTAESLGKLGRSPGGSVVYWKFKGKIDKEWAGVADYVQWTVFKFETELTEGGRKKVIVPESDRANPTIVWRPNDFPYNFEEGMEHHNIWSTIPLSKEEVLKVVDQHRKGYEFVWFTNPLPLASIPSVWHAHVISRPGTDKDRAVCVLDR</sequence>
<gene>
    <name evidence="1" type="ORF">WJX75_003835</name>
</gene>
<dbReference type="Pfam" id="PF12239">
    <property type="entry name" value="DUF3605"/>
    <property type="match status" value="1"/>
</dbReference>
<accession>A0ABR2YGA8</accession>
<dbReference type="InterPro" id="IPR022036">
    <property type="entry name" value="DUF3605"/>
</dbReference>
<proteinExistence type="predicted"/>
<reference evidence="1 2" key="1">
    <citation type="journal article" date="2024" name="Nat. Commun.">
        <title>Phylogenomics reveals the evolutionary origins of lichenization in chlorophyte algae.</title>
        <authorList>
            <person name="Puginier C."/>
            <person name="Libourel C."/>
            <person name="Otte J."/>
            <person name="Skaloud P."/>
            <person name="Haon M."/>
            <person name="Grisel S."/>
            <person name="Petersen M."/>
            <person name="Berrin J.G."/>
            <person name="Delaux P.M."/>
            <person name="Dal Grande F."/>
            <person name="Keller J."/>
        </authorList>
    </citation>
    <scope>NUCLEOTIDE SEQUENCE [LARGE SCALE GENOMIC DNA]</scope>
    <source>
        <strain evidence="1 2">SAG 216-7</strain>
    </source>
</reference>
<protein>
    <recommendedName>
        <fullName evidence="3">HIT-like protein</fullName>
    </recommendedName>
</protein>
<dbReference type="EMBL" id="JALJOT010000012">
    <property type="protein sequence ID" value="KAK9904852.1"/>
    <property type="molecule type" value="Genomic_DNA"/>
</dbReference>
<dbReference type="PANTHER" id="PTHR35020">
    <property type="entry name" value="N-ACETYLGLUCOSAMINE-INDUCED PROTEIN 1"/>
    <property type="match status" value="1"/>
</dbReference>
<organism evidence="1 2">
    <name type="scientific">Coccomyxa subellipsoidea</name>
    <dbReference type="NCBI Taxonomy" id="248742"/>
    <lineage>
        <taxon>Eukaryota</taxon>
        <taxon>Viridiplantae</taxon>
        <taxon>Chlorophyta</taxon>
        <taxon>core chlorophytes</taxon>
        <taxon>Trebouxiophyceae</taxon>
        <taxon>Trebouxiophyceae incertae sedis</taxon>
        <taxon>Coccomyxaceae</taxon>
        <taxon>Coccomyxa</taxon>
    </lineage>
</organism>
<evidence type="ECO:0000313" key="1">
    <source>
        <dbReference type="EMBL" id="KAK9904852.1"/>
    </source>
</evidence>
<name>A0ABR2YGA8_9CHLO</name>
<evidence type="ECO:0008006" key="3">
    <source>
        <dbReference type="Google" id="ProtNLM"/>
    </source>
</evidence>